<dbReference type="SUPFAM" id="SSF52954">
    <property type="entry name" value="Class II aaRS ABD-related"/>
    <property type="match status" value="1"/>
</dbReference>
<evidence type="ECO:0000313" key="12">
    <source>
        <dbReference type="Proteomes" id="UP000176800"/>
    </source>
</evidence>
<evidence type="ECO:0000256" key="8">
    <source>
        <dbReference type="ARBA" id="ARBA00029731"/>
    </source>
</evidence>
<dbReference type="PANTHER" id="PTHR42753">
    <property type="entry name" value="MITOCHONDRIAL RIBOSOME PROTEIN L39/PROLYL-TRNA LIGASE FAMILY MEMBER"/>
    <property type="match status" value="1"/>
</dbReference>
<dbReference type="CDD" id="cd00861">
    <property type="entry name" value="ProRS_anticodon_short"/>
    <property type="match status" value="1"/>
</dbReference>
<dbReference type="GO" id="GO:0006433">
    <property type="term" value="P:prolyl-tRNA aminoacylation"/>
    <property type="evidence" value="ECO:0007669"/>
    <property type="project" value="InterPro"/>
</dbReference>
<dbReference type="PROSITE" id="PS50862">
    <property type="entry name" value="AA_TRNA_LIGASE_II"/>
    <property type="match status" value="1"/>
</dbReference>
<dbReference type="EC" id="6.1.1.15" evidence="1"/>
<sequence length="416" mass="46602">MLQSKLFSKTRRESPKDDVSKNASILIRAGFINKEMAGVYSFLPLGLRTLNKIIQIIREEMDALGGQELLMSALQEKETWEASDRWDDDVVDVWFKTKLKNNTEIGLATTHEEPLTKLLTEHIHSYRDLPTLVYQFQTKFRNELRAKGGLLRTREFIMKDLYSFCRDKEEHGKVYESLKKAYVKIFERVGLGDITYLTFASGGSFSPYSHEFQTVTLAGEDNIYVDEGKRIAVNAEVLKDEVLSDLGLKKEDLIPKKAIEVGNIFTLGTRFSEALGLVYADEAGVKKPVFMGSYGIGPARLMGTIIEALGSDNEMIWPENVAPFRVHLINLGNDKNAKEQTLKIYKTLTDKGVEVLCDDRDGATAGEKFGDADLIGIPLRVVVSEKSISSGGVEFVDRRDGKVSIISAKEAVEKLK</sequence>
<dbReference type="Proteomes" id="UP000176800">
    <property type="component" value="Unassembled WGS sequence"/>
</dbReference>
<dbReference type="Pfam" id="PF00587">
    <property type="entry name" value="tRNA-synt_2b"/>
    <property type="match status" value="1"/>
</dbReference>
<reference evidence="11 12" key="1">
    <citation type="journal article" date="2016" name="Nat. Commun.">
        <title>Thousands of microbial genomes shed light on interconnected biogeochemical processes in an aquifer system.</title>
        <authorList>
            <person name="Anantharaman K."/>
            <person name="Brown C.T."/>
            <person name="Hug L.A."/>
            <person name="Sharon I."/>
            <person name="Castelle C.J."/>
            <person name="Probst A.J."/>
            <person name="Thomas B.C."/>
            <person name="Singh A."/>
            <person name="Wilkins M.J."/>
            <person name="Karaoz U."/>
            <person name="Brodie E.L."/>
            <person name="Williams K.H."/>
            <person name="Hubbard S.S."/>
            <person name="Banfield J.F."/>
        </authorList>
    </citation>
    <scope>NUCLEOTIDE SEQUENCE [LARGE SCALE GENOMIC DNA]</scope>
</reference>
<dbReference type="InterPro" id="IPR044140">
    <property type="entry name" value="ProRS_anticodon_short"/>
</dbReference>
<keyword evidence="3" id="KW-0436">Ligase</keyword>
<protein>
    <recommendedName>
        <fullName evidence="2">Proline--tRNA ligase</fullName>
        <ecNumber evidence="1">6.1.1.15</ecNumber>
    </recommendedName>
    <alternativeName>
        <fullName evidence="8">Prolyl-tRNA synthetase</fullName>
    </alternativeName>
</protein>
<dbReference type="GO" id="GO:0005524">
    <property type="term" value="F:ATP binding"/>
    <property type="evidence" value="ECO:0007669"/>
    <property type="project" value="UniProtKB-KW"/>
</dbReference>
<keyword evidence="4" id="KW-0547">Nucleotide-binding</keyword>
<dbReference type="PANTHER" id="PTHR42753:SF2">
    <property type="entry name" value="PROLINE--TRNA LIGASE"/>
    <property type="match status" value="1"/>
</dbReference>
<dbReference type="InterPro" id="IPR002314">
    <property type="entry name" value="aa-tRNA-synt_IIb"/>
</dbReference>
<evidence type="ECO:0000256" key="4">
    <source>
        <dbReference type="ARBA" id="ARBA00022741"/>
    </source>
</evidence>
<evidence type="ECO:0000256" key="1">
    <source>
        <dbReference type="ARBA" id="ARBA00012831"/>
    </source>
</evidence>
<evidence type="ECO:0000256" key="7">
    <source>
        <dbReference type="ARBA" id="ARBA00023146"/>
    </source>
</evidence>
<dbReference type="InterPro" id="IPR050062">
    <property type="entry name" value="Pro-tRNA_synthetase"/>
</dbReference>
<dbReference type="GO" id="GO:0005829">
    <property type="term" value="C:cytosol"/>
    <property type="evidence" value="ECO:0007669"/>
    <property type="project" value="TreeGrafter"/>
</dbReference>
<comment type="caution">
    <text evidence="11">The sequence shown here is derived from an EMBL/GenBank/DDBJ whole genome shotgun (WGS) entry which is preliminary data.</text>
</comment>
<keyword evidence="6" id="KW-0648">Protein biosynthesis</keyword>
<evidence type="ECO:0000256" key="9">
    <source>
        <dbReference type="ARBA" id="ARBA00047671"/>
    </source>
</evidence>
<dbReference type="Gene3D" id="3.30.930.10">
    <property type="entry name" value="Bira Bifunctional Protein, Domain 2"/>
    <property type="match status" value="1"/>
</dbReference>
<gene>
    <name evidence="11" type="ORF">A3B14_01250</name>
</gene>
<evidence type="ECO:0000313" key="11">
    <source>
        <dbReference type="EMBL" id="OHB03942.1"/>
    </source>
</evidence>
<keyword evidence="7 11" id="KW-0030">Aminoacyl-tRNA synthetase</keyword>
<organism evidence="11 12">
    <name type="scientific">Candidatus Zambryskibacteria bacterium RIFCSPLOWO2_01_FULL_45_21</name>
    <dbReference type="NCBI Taxonomy" id="1802761"/>
    <lineage>
        <taxon>Bacteria</taxon>
        <taxon>Candidatus Zambryskiibacteriota</taxon>
    </lineage>
</organism>
<dbReference type="GO" id="GO:0004827">
    <property type="term" value="F:proline-tRNA ligase activity"/>
    <property type="evidence" value="ECO:0007669"/>
    <property type="project" value="UniProtKB-EC"/>
</dbReference>
<comment type="catalytic activity">
    <reaction evidence="9">
        <text>tRNA(Pro) + L-proline + ATP = L-prolyl-tRNA(Pro) + AMP + diphosphate</text>
        <dbReference type="Rhea" id="RHEA:14305"/>
        <dbReference type="Rhea" id="RHEA-COMP:9700"/>
        <dbReference type="Rhea" id="RHEA-COMP:9702"/>
        <dbReference type="ChEBI" id="CHEBI:30616"/>
        <dbReference type="ChEBI" id="CHEBI:33019"/>
        <dbReference type="ChEBI" id="CHEBI:60039"/>
        <dbReference type="ChEBI" id="CHEBI:78442"/>
        <dbReference type="ChEBI" id="CHEBI:78532"/>
        <dbReference type="ChEBI" id="CHEBI:456215"/>
        <dbReference type="EC" id="6.1.1.15"/>
    </reaction>
</comment>
<dbReference type="InterPro" id="IPR036621">
    <property type="entry name" value="Anticodon-bd_dom_sf"/>
</dbReference>
<keyword evidence="5" id="KW-0067">ATP-binding</keyword>
<proteinExistence type="predicted"/>
<name>A0A1G2U512_9BACT</name>
<evidence type="ECO:0000256" key="5">
    <source>
        <dbReference type="ARBA" id="ARBA00022840"/>
    </source>
</evidence>
<dbReference type="InterPro" id="IPR002316">
    <property type="entry name" value="Pro-tRNA-ligase_IIa"/>
</dbReference>
<evidence type="ECO:0000256" key="2">
    <source>
        <dbReference type="ARBA" id="ARBA00019110"/>
    </source>
</evidence>
<feature type="domain" description="Aminoacyl-transfer RNA synthetases class-II family profile" evidence="10">
    <location>
        <begin position="38"/>
        <end position="318"/>
    </location>
</feature>
<dbReference type="Pfam" id="PF03129">
    <property type="entry name" value="HGTP_anticodon"/>
    <property type="match status" value="1"/>
</dbReference>
<dbReference type="InterPro" id="IPR045864">
    <property type="entry name" value="aa-tRNA-synth_II/BPL/LPL"/>
</dbReference>
<dbReference type="Gene3D" id="3.40.50.800">
    <property type="entry name" value="Anticodon-binding domain"/>
    <property type="match status" value="1"/>
</dbReference>
<evidence type="ECO:0000259" key="10">
    <source>
        <dbReference type="PROSITE" id="PS50862"/>
    </source>
</evidence>
<dbReference type="EMBL" id="MHWE01000012">
    <property type="protein sequence ID" value="OHB03942.1"/>
    <property type="molecule type" value="Genomic_DNA"/>
</dbReference>
<evidence type="ECO:0000256" key="6">
    <source>
        <dbReference type="ARBA" id="ARBA00022917"/>
    </source>
</evidence>
<accession>A0A1G2U512</accession>
<evidence type="ECO:0000256" key="3">
    <source>
        <dbReference type="ARBA" id="ARBA00022598"/>
    </source>
</evidence>
<dbReference type="AlphaFoldDB" id="A0A1G2U512"/>
<dbReference type="SUPFAM" id="SSF55681">
    <property type="entry name" value="Class II aaRS and biotin synthetases"/>
    <property type="match status" value="1"/>
</dbReference>
<dbReference type="InterPro" id="IPR006195">
    <property type="entry name" value="aa-tRNA-synth_II"/>
</dbReference>
<dbReference type="InterPro" id="IPR004154">
    <property type="entry name" value="Anticodon-bd"/>
</dbReference>
<dbReference type="PRINTS" id="PR01046">
    <property type="entry name" value="TRNASYNTHPRO"/>
</dbReference>